<dbReference type="GO" id="GO:0008360">
    <property type="term" value="P:regulation of cell shape"/>
    <property type="evidence" value="ECO:0007669"/>
    <property type="project" value="UniProtKB-KW"/>
</dbReference>
<comment type="similarity">
    <text evidence="1">Belongs to the MreC family.</text>
</comment>
<evidence type="ECO:0000256" key="6">
    <source>
        <dbReference type="SAM" id="MobiDB-lite"/>
    </source>
</evidence>
<evidence type="ECO:0000256" key="2">
    <source>
        <dbReference type="ARBA" id="ARBA00013855"/>
    </source>
</evidence>
<name>A0A6J6CDB0_9ZZZZ</name>
<dbReference type="PANTHER" id="PTHR34138:SF1">
    <property type="entry name" value="CELL SHAPE-DETERMINING PROTEIN MREC"/>
    <property type="match status" value="1"/>
</dbReference>
<dbReference type="PIRSF" id="PIRSF038471">
    <property type="entry name" value="MreC"/>
    <property type="match status" value="1"/>
</dbReference>
<feature type="region of interest" description="Disordered" evidence="6">
    <location>
        <begin position="282"/>
        <end position="309"/>
    </location>
</feature>
<evidence type="ECO:0000256" key="5">
    <source>
        <dbReference type="SAM" id="Coils"/>
    </source>
</evidence>
<evidence type="ECO:0000259" key="7">
    <source>
        <dbReference type="Pfam" id="PF04085"/>
    </source>
</evidence>
<feature type="compositionally biased region" description="Low complexity" evidence="6">
    <location>
        <begin position="293"/>
        <end position="309"/>
    </location>
</feature>
<dbReference type="GO" id="GO:0005886">
    <property type="term" value="C:plasma membrane"/>
    <property type="evidence" value="ECO:0007669"/>
    <property type="project" value="TreeGrafter"/>
</dbReference>
<dbReference type="Pfam" id="PF04085">
    <property type="entry name" value="MreC"/>
    <property type="match status" value="1"/>
</dbReference>
<dbReference type="Gene3D" id="2.40.10.340">
    <property type="entry name" value="Rod shape-determining protein MreC, domain 1"/>
    <property type="match status" value="1"/>
</dbReference>
<evidence type="ECO:0000256" key="4">
    <source>
        <dbReference type="ARBA" id="ARBA00032089"/>
    </source>
</evidence>
<protein>
    <recommendedName>
        <fullName evidence="2">Cell shape-determining protein MreC</fullName>
    </recommendedName>
    <alternativeName>
        <fullName evidence="4">Cell shape protein MreC</fullName>
    </alternativeName>
</protein>
<keyword evidence="3" id="KW-0133">Cell shape</keyword>
<evidence type="ECO:0000256" key="3">
    <source>
        <dbReference type="ARBA" id="ARBA00022960"/>
    </source>
</evidence>
<accession>A0A6J6CDB0</accession>
<gene>
    <name evidence="8" type="ORF">UFOPK1440_01017</name>
</gene>
<proteinExistence type="inferred from homology"/>
<dbReference type="Gene3D" id="2.40.10.350">
    <property type="entry name" value="Rod shape-determining protein MreC, domain 2"/>
    <property type="match status" value="1"/>
</dbReference>
<dbReference type="InterPro" id="IPR042175">
    <property type="entry name" value="Cell/Rod_MreC_2"/>
</dbReference>
<dbReference type="AlphaFoldDB" id="A0A6J6CDB0"/>
<evidence type="ECO:0000313" key="8">
    <source>
        <dbReference type="EMBL" id="CAB4549217.1"/>
    </source>
</evidence>
<feature type="coiled-coil region" evidence="5">
    <location>
        <begin position="69"/>
        <end position="96"/>
    </location>
</feature>
<dbReference type="InterPro" id="IPR042177">
    <property type="entry name" value="Cell/Rod_1"/>
</dbReference>
<dbReference type="PANTHER" id="PTHR34138">
    <property type="entry name" value="CELL SHAPE-DETERMINING PROTEIN MREC"/>
    <property type="match status" value="1"/>
</dbReference>
<sequence length="309" mass="32610">MRYGGDNRGRLLLIGLIVTALFLITLDLRGVSVINGVRNTTQSALSPFQKAGSWVISPFRNFFSDVTHLGRTRNQIEKLTAENERLRLALQNRKNADIELEQLKGVLDLAGKAEYKVVSAKVISQGSSTSFTSTITIDAGRTSGIRPNMTVISGFGLVGVVKTVYSGSALVELASDPSFKVGARIAGTQQIGILSGQGSRKALLQLLDNTTAVKVGDVILARGSSNGRPFVPGVPIGEVTAVDNSASAVTQTAEVKFYVNFSTIGVVSVVVRAPEIDPRDALVPPKPVPTPLPTVTITATPSPTASAQE</sequence>
<feature type="domain" description="Rod shape-determining protein MreC beta-barrel core" evidence="7">
    <location>
        <begin position="127"/>
        <end position="270"/>
    </location>
</feature>
<evidence type="ECO:0000256" key="1">
    <source>
        <dbReference type="ARBA" id="ARBA00009369"/>
    </source>
</evidence>
<dbReference type="EMBL" id="CAEZSP010000065">
    <property type="protein sequence ID" value="CAB4549217.1"/>
    <property type="molecule type" value="Genomic_DNA"/>
</dbReference>
<dbReference type="InterPro" id="IPR007221">
    <property type="entry name" value="MreC"/>
</dbReference>
<organism evidence="8">
    <name type="scientific">freshwater metagenome</name>
    <dbReference type="NCBI Taxonomy" id="449393"/>
    <lineage>
        <taxon>unclassified sequences</taxon>
        <taxon>metagenomes</taxon>
        <taxon>ecological metagenomes</taxon>
    </lineage>
</organism>
<reference evidence="8" key="1">
    <citation type="submission" date="2020-05" db="EMBL/GenBank/DDBJ databases">
        <authorList>
            <person name="Chiriac C."/>
            <person name="Salcher M."/>
            <person name="Ghai R."/>
            <person name="Kavagutti S V."/>
        </authorList>
    </citation>
    <scope>NUCLEOTIDE SEQUENCE</scope>
</reference>
<dbReference type="InterPro" id="IPR055342">
    <property type="entry name" value="MreC_beta-barrel_core"/>
</dbReference>
<keyword evidence="5" id="KW-0175">Coiled coil</keyword>